<sequence>MDPIQELLRHIRDVPDFPKKGIVFKDITPLLQNPRTFQMAVDLLSDQFVGKGVQVVVGAEARGFIIASPLAYKLGAGFVLVRKPGKLPWEKEKISYQLEYGTDALEIHRDAIRPGMKVLVADDLLATGGTAEACATLVEKMGGEVVGMAFFIELAFLKARERLGRYPITSLLQF</sequence>
<dbReference type="InterPro" id="IPR050054">
    <property type="entry name" value="UPRTase/APRTase"/>
</dbReference>
<comment type="pathway">
    <text evidence="4 11">Purine metabolism; AMP biosynthesis via salvage pathway; AMP from adenine: step 1/1.</text>
</comment>
<evidence type="ECO:0000256" key="4">
    <source>
        <dbReference type="ARBA" id="ARBA00004659"/>
    </source>
</evidence>
<dbReference type="NCBIfam" id="NF002634">
    <property type="entry name" value="PRK02304.1-3"/>
    <property type="match status" value="1"/>
</dbReference>
<name>A0A932I5A5_UNCTE</name>
<dbReference type="GO" id="GO:0002055">
    <property type="term" value="F:adenine binding"/>
    <property type="evidence" value="ECO:0007669"/>
    <property type="project" value="TreeGrafter"/>
</dbReference>
<comment type="subunit">
    <text evidence="11">Homodimer.</text>
</comment>
<dbReference type="InterPro" id="IPR029057">
    <property type="entry name" value="PRTase-like"/>
</dbReference>
<dbReference type="GO" id="GO:0006166">
    <property type="term" value="P:purine ribonucleoside salvage"/>
    <property type="evidence" value="ECO:0007669"/>
    <property type="project" value="UniProtKB-UniRule"/>
</dbReference>
<evidence type="ECO:0000256" key="2">
    <source>
        <dbReference type="ARBA" id="ARBA00003968"/>
    </source>
</evidence>
<dbReference type="GO" id="GO:0003999">
    <property type="term" value="F:adenine phosphoribosyltransferase activity"/>
    <property type="evidence" value="ECO:0007669"/>
    <property type="project" value="UniProtKB-UniRule"/>
</dbReference>
<comment type="catalytic activity">
    <reaction evidence="1 11">
        <text>AMP + diphosphate = 5-phospho-alpha-D-ribose 1-diphosphate + adenine</text>
        <dbReference type="Rhea" id="RHEA:16609"/>
        <dbReference type="ChEBI" id="CHEBI:16708"/>
        <dbReference type="ChEBI" id="CHEBI:33019"/>
        <dbReference type="ChEBI" id="CHEBI:58017"/>
        <dbReference type="ChEBI" id="CHEBI:456215"/>
        <dbReference type="EC" id="2.4.2.7"/>
    </reaction>
</comment>
<protein>
    <recommendedName>
        <fullName evidence="6 11">Adenine phosphoribosyltransferase</fullName>
        <shortName evidence="11">APRT</shortName>
        <ecNumber evidence="6 11">2.4.2.7</ecNumber>
    </recommendedName>
</protein>
<comment type="similarity">
    <text evidence="5 11">Belongs to the purine/pyrimidine phosphoribosyltransferase family.</text>
</comment>
<evidence type="ECO:0000256" key="5">
    <source>
        <dbReference type="ARBA" id="ARBA00008391"/>
    </source>
</evidence>
<organism evidence="13 14">
    <name type="scientific">Tectimicrobiota bacterium</name>
    <dbReference type="NCBI Taxonomy" id="2528274"/>
    <lineage>
        <taxon>Bacteria</taxon>
        <taxon>Pseudomonadati</taxon>
        <taxon>Nitrospinota/Tectimicrobiota group</taxon>
        <taxon>Candidatus Tectimicrobiota</taxon>
    </lineage>
</organism>
<comment type="function">
    <text evidence="2 11">Catalyzes a salvage reaction resulting in the formation of AMP, that is energically less costly than de novo synthesis.</text>
</comment>
<comment type="subcellular location">
    <subcellularLocation>
        <location evidence="3 11">Cytoplasm</location>
    </subcellularLocation>
</comment>
<evidence type="ECO:0000256" key="3">
    <source>
        <dbReference type="ARBA" id="ARBA00004496"/>
    </source>
</evidence>
<dbReference type="CDD" id="cd06223">
    <property type="entry name" value="PRTases_typeI"/>
    <property type="match status" value="1"/>
</dbReference>
<keyword evidence="9 11" id="KW-0808">Transferase</keyword>
<dbReference type="HAMAP" id="MF_00004">
    <property type="entry name" value="Aden_phosphoribosyltr"/>
    <property type="match status" value="1"/>
</dbReference>
<evidence type="ECO:0000259" key="12">
    <source>
        <dbReference type="Pfam" id="PF00156"/>
    </source>
</evidence>
<keyword evidence="10 11" id="KW-0660">Purine salvage</keyword>
<dbReference type="EMBL" id="JACPUR010000041">
    <property type="protein sequence ID" value="MBI3129409.1"/>
    <property type="molecule type" value="Genomic_DNA"/>
</dbReference>
<gene>
    <name evidence="11" type="primary">apt</name>
    <name evidence="13" type="ORF">HYZ11_17505</name>
</gene>
<comment type="caution">
    <text evidence="13">The sequence shown here is derived from an EMBL/GenBank/DDBJ whole genome shotgun (WGS) entry which is preliminary data.</text>
</comment>
<dbReference type="NCBIfam" id="NF002636">
    <property type="entry name" value="PRK02304.1-5"/>
    <property type="match status" value="1"/>
</dbReference>
<dbReference type="Proteomes" id="UP000782312">
    <property type="component" value="Unassembled WGS sequence"/>
</dbReference>
<evidence type="ECO:0000256" key="9">
    <source>
        <dbReference type="ARBA" id="ARBA00022679"/>
    </source>
</evidence>
<keyword evidence="8 11" id="KW-0328">Glycosyltransferase</keyword>
<evidence type="ECO:0000256" key="6">
    <source>
        <dbReference type="ARBA" id="ARBA00011893"/>
    </source>
</evidence>
<reference evidence="13" key="1">
    <citation type="submission" date="2020-07" db="EMBL/GenBank/DDBJ databases">
        <title>Huge and variable diversity of episymbiotic CPR bacteria and DPANN archaea in groundwater ecosystems.</title>
        <authorList>
            <person name="He C.Y."/>
            <person name="Keren R."/>
            <person name="Whittaker M."/>
            <person name="Farag I.F."/>
            <person name="Doudna J."/>
            <person name="Cate J.H.D."/>
            <person name="Banfield J.F."/>
        </authorList>
    </citation>
    <scope>NUCLEOTIDE SEQUENCE</scope>
    <source>
        <strain evidence="13">NC_groundwater_763_Ag_S-0.2um_68_21</strain>
    </source>
</reference>
<dbReference type="GO" id="GO:0044209">
    <property type="term" value="P:AMP salvage"/>
    <property type="evidence" value="ECO:0007669"/>
    <property type="project" value="UniProtKB-UniRule"/>
</dbReference>
<dbReference type="FunFam" id="3.40.50.2020:FF:000021">
    <property type="entry name" value="Adenine phosphoribosyltransferase"/>
    <property type="match status" value="1"/>
</dbReference>
<evidence type="ECO:0000256" key="10">
    <source>
        <dbReference type="ARBA" id="ARBA00022726"/>
    </source>
</evidence>
<proteinExistence type="inferred from homology"/>
<dbReference type="Gene3D" id="3.40.50.2020">
    <property type="match status" value="1"/>
</dbReference>
<feature type="domain" description="Phosphoribosyltransferase" evidence="12">
    <location>
        <begin position="50"/>
        <end position="152"/>
    </location>
</feature>
<dbReference type="Pfam" id="PF00156">
    <property type="entry name" value="Pribosyltran"/>
    <property type="match status" value="1"/>
</dbReference>
<dbReference type="PANTHER" id="PTHR32315">
    <property type="entry name" value="ADENINE PHOSPHORIBOSYLTRANSFERASE"/>
    <property type="match status" value="1"/>
</dbReference>
<dbReference type="AlphaFoldDB" id="A0A932I5A5"/>
<dbReference type="NCBIfam" id="TIGR01090">
    <property type="entry name" value="apt"/>
    <property type="match status" value="1"/>
</dbReference>
<dbReference type="GO" id="GO:0016208">
    <property type="term" value="F:AMP binding"/>
    <property type="evidence" value="ECO:0007669"/>
    <property type="project" value="TreeGrafter"/>
</dbReference>
<dbReference type="InterPro" id="IPR005764">
    <property type="entry name" value="Ade_phspho_trans"/>
</dbReference>
<dbReference type="InterPro" id="IPR000836">
    <property type="entry name" value="PRTase_dom"/>
</dbReference>
<accession>A0A932I5A5</accession>
<evidence type="ECO:0000256" key="7">
    <source>
        <dbReference type="ARBA" id="ARBA00022490"/>
    </source>
</evidence>
<evidence type="ECO:0000256" key="11">
    <source>
        <dbReference type="HAMAP-Rule" id="MF_00004"/>
    </source>
</evidence>
<evidence type="ECO:0000256" key="8">
    <source>
        <dbReference type="ARBA" id="ARBA00022676"/>
    </source>
</evidence>
<dbReference type="SUPFAM" id="SSF53271">
    <property type="entry name" value="PRTase-like"/>
    <property type="match status" value="1"/>
</dbReference>
<dbReference type="GO" id="GO:0006168">
    <property type="term" value="P:adenine salvage"/>
    <property type="evidence" value="ECO:0007669"/>
    <property type="project" value="InterPro"/>
</dbReference>
<keyword evidence="7 11" id="KW-0963">Cytoplasm</keyword>
<evidence type="ECO:0000313" key="14">
    <source>
        <dbReference type="Proteomes" id="UP000782312"/>
    </source>
</evidence>
<dbReference type="GO" id="GO:0005737">
    <property type="term" value="C:cytoplasm"/>
    <property type="evidence" value="ECO:0007669"/>
    <property type="project" value="UniProtKB-SubCell"/>
</dbReference>
<dbReference type="PANTHER" id="PTHR32315:SF3">
    <property type="entry name" value="ADENINE PHOSPHORIBOSYLTRANSFERASE"/>
    <property type="match status" value="1"/>
</dbReference>
<evidence type="ECO:0000313" key="13">
    <source>
        <dbReference type="EMBL" id="MBI3129409.1"/>
    </source>
</evidence>
<dbReference type="EC" id="2.4.2.7" evidence="6 11"/>
<evidence type="ECO:0000256" key="1">
    <source>
        <dbReference type="ARBA" id="ARBA00000868"/>
    </source>
</evidence>